<dbReference type="AlphaFoldDB" id="A0A094IQ10"/>
<accession>A0A094IQ10</accession>
<reference evidence="1 2" key="1">
    <citation type="submission" date="2014-06" db="EMBL/GenBank/DDBJ databases">
        <title>Draft genome sequence of Idiomarina sp. MCCC 1A10513.</title>
        <authorList>
            <person name="Du J."/>
            <person name="Lai Q."/>
            <person name="Shao Z."/>
        </authorList>
    </citation>
    <scope>NUCLEOTIDE SEQUENCE [LARGE SCALE GENOMIC DNA]</scope>
    <source>
        <strain evidence="1 2">MCCC 1A10513</strain>
    </source>
</reference>
<gene>
    <name evidence="1" type="ORF">IDAT_04125</name>
</gene>
<name>A0A094IQ10_9GAMM</name>
<sequence length="110" mass="12815">MLDQRKFTGWPSRDCYPLMRLSMEPEELSDKFGIEFVDGRDDLDHFLAGHIFDEIIGFVVFIRHRNAPQSGTPVYVDSQVSSNKSIERITKVLSLKQNQINWTRELVKDN</sequence>
<organism evidence="1 2">
    <name type="scientific">Pseudidiomarina atlantica</name>
    <dbReference type="NCBI Taxonomy" id="1517416"/>
    <lineage>
        <taxon>Bacteria</taxon>
        <taxon>Pseudomonadati</taxon>
        <taxon>Pseudomonadota</taxon>
        <taxon>Gammaproteobacteria</taxon>
        <taxon>Alteromonadales</taxon>
        <taxon>Idiomarinaceae</taxon>
        <taxon>Pseudidiomarina</taxon>
    </lineage>
</organism>
<protein>
    <submittedName>
        <fullName evidence="1">Uncharacterized protein</fullName>
    </submittedName>
</protein>
<evidence type="ECO:0000313" key="2">
    <source>
        <dbReference type="Proteomes" id="UP000053718"/>
    </source>
</evidence>
<keyword evidence="2" id="KW-1185">Reference proteome</keyword>
<proteinExistence type="predicted"/>
<evidence type="ECO:0000313" key="1">
    <source>
        <dbReference type="EMBL" id="KFZ29222.1"/>
    </source>
</evidence>
<dbReference type="EMBL" id="JPIN01000004">
    <property type="protein sequence ID" value="KFZ29222.1"/>
    <property type="molecule type" value="Genomic_DNA"/>
</dbReference>
<dbReference type="Proteomes" id="UP000053718">
    <property type="component" value="Unassembled WGS sequence"/>
</dbReference>
<comment type="caution">
    <text evidence="1">The sequence shown here is derived from an EMBL/GenBank/DDBJ whole genome shotgun (WGS) entry which is preliminary data.</text>
</comment>